<dbReference type="Proteomes" id="UP000494106">
    <property type="component" value="Unassembled WGS sequence"/>
</dbReference>
<feature type="coiled-coil region" evidence="1">
    <location>
        <begin position="189"/>
        <end position="216"/>
    </location>
</feature>
<feature type="compositionally biased region" description="Polar residues" evidence="2">
    <location>
        <begin position="3013"/>
        <end position="3039"/>
    </location>
</feature>
<feature type="region of interest" description="Disordered" evidence="2">
    <location>
        <begin position="1677"/>
        <end position="1724"/>
    </location>
</feature>
<organism evidence="3 4">
    <name type="scientific">Arctia plantaginis</name>
    <name type="common">Wood tiger moth</name>
    <name type="synonym">Phalaena plantaginis</name>
    <dbReference type="NCBI Taxonomy" id="874455"/>
    <lineage>
        <taxon>Eukaryota</taxon>
        <taxon>Metazoa</taxon>
        <taxon>Ecdysozoa</taxon>
        <taxon>Arthropoda</taxon>
        <taxon>Hexapoda</taxon>
        <taxon>Insecta</taxon>
        <taxon>Pterygota</taxon>
        <taxon>Neoptera</taxon>
        <taxon>Endopterygota</taxon>
        <taxon>Lepidoptera</taxon>
        <taxon>Glossata</taxon>
        <taxon>Ditrysia</taxon>
        <taxon>Noctuoidea</taxon>
        <taxon>Erebidae</taxon>
        <taxon>Arctiinae</taxon>
        <taxon>Arctia</taxon>
    </lineage>
</organism>
<feature type="region of interest" description="Disordered" evidence="2">
    <location>
        <begin position="3009"/>
        <end position="3064"/>
    </location>
</feature>
<feature type="compositionally biased region" description="Basic and acidic residues" evidence="2">
    <location>
        <begin position="1683"/>
        <end position="1693"/>
    </location>
</feature>
<accession>A0A8S0ZVT0</accession>
<feature type="compositionally biased region" description="Polar residues" evidence="2">
    <location>
        <begin position="1161"/>
        <end position="1203"/>
    </location>
</feature>
<name>A0A8S0ZVT0_ARCPL</name>
<keyword evidence="4" id="KW-1185">Reference proteome</keyword>
<feature type="compositionally biased region" description="Polar residues" evidence="2">
    <location>
        <begin position="1696"/>
        <end position="1724"/>
    </location>
</feature>
<dbReference type="EMBL" id="CADEBC010000489">
    <property type="protein sequence ID" value="CAB3237344.1"/>
    <property type="molecule type" value="Genomic_DNA"/>
</dbReference>
<feature type="region of interest" description="Disordered" evidence="2">
    <location>
        <begin position="3516"/>
        <end position="3536"/>
    </location>
</feature>
<feature type="coiled-coil region" evidence="1">
    <location>
        <begin position="268"/>
        <end position="295"/>
    </location>
</feature>
<sequence>MASEGMVAVVRSLKDSGLAVTVVDGDKRYTLIPNGEMAQRVSAGCQDTLNYHCNSSAQAVDGRYTSTYQAAHCNMSPTSPTVQVDEFPPQRPKGCAHSEPITRVLTLRCSVSFGCVSQSFLNRSKMFKCRRCEVEARDGATCSACMGQFDFPCAGLTEVGWRKLGDRKAIWKCGNCKSLSTANPRTGSIKVSSGDLENIEAELKRLSAQMEVLPALIDNIKAIQTELMELRAIRTEFSDMKASIEFVHEAMESLTCKVSILEQDIISVKKTKDDVNTLQHRVEKLENLHHESEQRSRMNNIEIKGVPMTNSENLFTIVAKIGHGNFEVGGAGSGEAHIPVKKPPISQCAAGTDKGAPGCNCSPQNSFASRQFVSSLRKYPCLSPERSTEIVERLITYSPTKQLSGQSTHRTQYSPTRLSDDCYAQDRVKSPTKSTRDAPGEHDIATRIKKIERSTREKRLESAGVNGDFKIPREYEVRYIKEIPKRVTNCARVPNRSTNMSPTPKGDLKAYDQPNNFVTSVDTESQAAVMMVSREVSTVTRPAPSRRTVAVPLTPSPSAAKDAGECSCVPCSFSLDLKFSKTILSRSNFLLVSPKSVQTICSCIELRNNHSIVSDDKRSKSHHHLRITNDDFRWDALELLEEMSFNCIKKPRACHKLIDKGLDVDKYETEGKNSYIVNVESTNYCNNAKCIDKFCKSNIGNDQIESPWVILEQKLDNVIKNWLNKLNLQVKNLLDRSVKRDSILNSTANEIKSLVLNEYLSESELKSEILKVMEGIPFYDCSNMKTNLNKPTDVLLNQIHSLTTQVGEKKASQQTELNQNNKKKTSLTDSNVKNLIEDVLLEFLEKSGKHMSVDQILSIEDELVDVLVDSIDYIRYGIDSHIRLEVQNTVMHVGEITNQEAYVITKKLLHRLQEILNDEYCRKTYTIFPVPCNKDNTTNNTNKDNDSILPIDEEDLKVNLDHYTSQISEQINEWLIRLNLGQFQDKALRQVVANDLAGEIIDRHNYLELNPNSRGTDVDELEQLKFQIFKWINKLVGESVSVAIDHAQDLMDKIRSVPVPMLVDPQRMPKVKYSITNITNKQCESMVSNLQHNCNSKRSHGEKELNIAKPESDYVHPSRGERLNHSGHDTQNESNMRSTHERQTTNQSAYRHPQHTRKESQSNYTQDGNVWVNNQSDYKPTSDNRNSIQKTETTPKACQQLQQSPKSITIPPCCTGKEISLVAATLKKLNEEYDNYVQQWLLSIPIPATNPEEQKNADLARLNIYSGIWKAITKLKFDPKIYNNPYYYHDVLDDEIEKLLQTLPKTKELLLIKHKLKEQLIQNTVNMNEEVKAAAALSCYKQQLLDNLDNHLPKKSKLKIEEELNKNDLIDDYLLFTTYKQDNDVTGNVYRNSFLKKIEKLADSVKKNHGEEFRNIDYQTYVNELINAVSKVPVPDSDAIKEEACEILIQKEVDSWLTDLPLKASINPIEKRSLRNVLANKISDIGKRMNLSDCNARKELQTVLPKYLVKLPLNDNADLKFLIEELVNRLRKMPKQIGRKSVSFQMPQNYEDFSRHMPGCSSFLGPSRIIDESSYMIIAGEIVTNPEPKNWINFKQPPIPEEQWESLEQTAAPSDMLDWSQRPSRDSENHYERSPPANTSAARGQPEPKNWINFKQPPIPEEQWESLEQTAAPSDMLDWSQRPSRDSENHYERSPPVNTSAARGQPTANEFPENMNNSRNNSYTSKYAEPDAYVQNSRNLLSLSRKNSSTPKVQHKPRLQQMAGAGLGVLGTSQVAGSSGVSACNIHGSVQSPRDINSHKEPKRSLSPATKDIDTEKCEFYLSTDSKGIKQMIDEKKKRDTPRQSDAETITCPYEMGPILNPVECAGGCHYIPKENNFLYQRSHYCLPRQCVFQDFSNGSFRCQMGQRSDDLRCDTLDDRRCLCGKNRDRQESRYSITSVQKSHPTNIIKKSEKNFVTVESGKDKYIPIKRQENEDLIETWKVQDFEMSSLSSKEYSQAADAKFIHTLDDTTKINFPSFNNLTLSENGLQKNDKYFLRKSPNVIFDVGKEVVELPQVPENIKKKTVRPGHDTNTVDNTETKYYSRHVIDNLKIVVKKWLKIFNIKRKDEFGGLMNDRDVNNYLIEKLEPITLDRAESDTDYKKALKLNITIIVNDLSLSDSLNSTVIDTLVNEIIAIEGKIPIRYIQPTDAEIKQFIKDEIIFVMDKSCMKINPPKMKELENKLIDNLLDLTEIEDINDNVMGQISNAFENIAKIPGEKAKYFTKIILIDYKDFFFRQNFFSRNDNKKMTVPGVNLEFPNKIDSTLMNQRYFEQYINQIANEIKKWFTELNIQVEDSEMHVKKLACDIIDRQKFLAKHPNMKGTISEELEHLKYQIFKRTCKLVGKNTLVHVEDLIKRINFLPNFSFNSDNKFLEAPHKCSYEHLGPVMESLTNLIGSWFHKLPIDVNSVGDTSFNRQLINILAEDIEKCINSNKLGTIDEKIDKWVKEIFKNKLSSGHTLLLKNKILVCVKNNVKNWSGDSERENNIRTYKSIINDWINTFSLQLNKEDYFVCNRNKYVHELATKIYESINGLTDQSPLVDIYNTLREDILEWMKILPLDEQSNKCRDKYAVILVTNIKLNHIGDANATESKQSDQKFLMSKLENAMLDCIINTPENTKQSKYERNTITFNDLSLYHSTQDDSLEANVEAWLNKLPIRVTDFVYFKIKKNTFIENIKLLRTLGATDEIIINEIIKFMKTLPMVMIRPQDSTYKKLEGMALEDDYLKTKLTHDDTSEMIEFTIQKWAERLSLPTFNNKKISGPYMTSLIDKVVPLICKLIKQLERNLNEKHSQLIRNEIIKFLERFPQKRIPEQAVMQLSKCLTRKLKRIIKRKTTADIDSIGNIGKTTIDNDEIEDNLEIYATQIVDEISNWLNNFLRIEGDEFNVMLNDFADDIIDKEIYLNLNPQCQRSFQGEMEKVQFQILEDTQKIDTITFAQDFVKQVNNNPCKRLFAKDSQVYMQSGCADAKEGKANTSTARQEDNGTSDGKSTCSRSYSEMSRSRADNNRSSSEIGTDNSVNNKNTHASYQNAKEAIFEKYQTIFKNKVSDLPIYAPTPESKQLSELARTGIYNAIMKTFFTLKSDQELENDYGYFELILEDKLDEMLDLLPQTEEMKKIRHGWKVSVLSNAINMLKEMQDVSDRPSFRQRLKDGFNRKFAKKFELEQCFLLQQGFLAEMAEAYILETKYKEDDPLKANIYKQRLMKKVDEMANHLTRQHNVDFRYLKKTQLMQHAMKILAEVPIPNEDILNDEVEEILLAEEIEQWYKELPVTPYINDFDQVFRKRMMNILAQKIHEIDKNNGELHDSKEREIKHEISNFLTERGRLERDKDLNINFMVDELNNRLKNRRLKDTTNYDIFEKKRPVSSTFAKLDNTEILAPLIDASTDTINQSYQTRDQHLRLGHGPTLRSYQQPRQGSVCCPQHQNIGQDQLSDQKPVPYSNGIPFQWPAEPDKSTENAQDSQATGIPRIDIEFDPGHQYNIKSSSPLRGNSLKSNLEMNRVNRQGRQRENIQERGHHEIGVGPNQCQCRISQRTDARGTKSLSPKYMPEPAQGYTNRRRQTYPEIRGPKSASPCRNNMCNFKPKPDLESNCLKQRQARKRTSPPSSANANSEINRPNSQGSQKSAQSRTGNVIADDDQNQDAPQEVCMPQGIIRCHPNCKQIPHQGYGQRQAEESNKPKIIVKCQCPKDFDKVKCMCFDSQPCPCKLIIKPFQNVNLASSLVSIKEELSLLVNFTLSTTSTLGGKVLSHVANGSIP</sequence>
<evidence type="ECO:0000313" key="3">
    <source>
        <dbReference type="EMBL" id="CAB3237344.1"/>
    </source>
</evidence>
<feature type="compositionally biased region" description="Polar residues" evidence="2">
    <location>
        <begin position="3521"/>
        <end position="3536"/>
    </location>
</feature>
<feature type="compositionally biased region" description="Basic and acidic residues" evidence="2">
    <location>
        <begin position="1623"/>
        <end position="1633"/>
    </location>
</feature>
<proteinExistence type="predicted"/>
<feature type="compositionally biased region" description="Polar residues" evidence="2">
    <location>
        <begin position="3643"/>
        <end position="3671"/>
    </location>
</feature>
<feature type="region of interest" description="Disordered" evidence="2">
    <location>
        <begin position="1617"/>
        <end position="1656"/>
    </location>
</feature>
<dbReference type="OrthoDB" id="7302344at2759"/>
<comment type="caution">
    <text evidence="3">The sequence shown here is derived from an EMBL/GenBank/DDBJ whole genome shotgun (WGS) entry which is preliminary data.</text>
</comment>
<evidence type="ECO:0000256" key="1">
    <source>
        <dbReference type="SAM" id="Coils"/>
    </source>
</evidence>
<feature type="region of interest" description="Disordered" evidence="2">
    <location>
        <begin position="1789"/>
        <end position="1809"/>
    </location>
</feature>
<evidence type="ECO:0000313" key="4">
    <source>
        <dbReference type="Proteomes" id="UP000494106"/>
    </source>
</evidence>
<keyword evidence="1" id="KW-0175">Coiled coil</keyword>
<evidence type="ECO:0000256" key="2">
    <source>
        <dbReference type="SAM" id="MobiDB-lite"/>
    </source>
</evidence>
<feature type="region of interest" description="Disordered" evidence="2">
    <location>
        <begin position="493"/>
        <end position="513"/>
    </location>
</feature>
<protein>
    <submittedName>
        <fullName evidence="3">Uncharacterized protein</fullName>
    </submittedName>
</protein>
<gene>
    <name evidence="3" type="ORF">APLA_LOCUS6862</name>
</gene>
<feature type="region of interest" description="Disordered" evidence="2">
    <location>
        <begin position="3574"/>
        <end position="3683"/>
    </location>
</feature>
<feature type="compositionally biased region" description="Polar residues" evidence="2">
    <location>
        <begin position="3463"/>
        <end position="3474"/>
    </location>
</feature>
<feature type="compositionally biased region" description="Polar residues" evidence="2">
    <location>
        <begin position="3052"/>
        <end position="3064"/>
    </location>
</feature>
<feature type="compositionally biased region" description="Basic and acidic residues" evidence="2">
    <location>
        <begin position="1099"/>
        <end position="1131"/>
    </location>
</feature>
<feature type="region of interest" description="Disordered" evidence="2">
    <location>
        <begin position="3448"/>
        <end position="3503"/>
    </location>
</feature>
<reference evidence="3 4" key="1">
    <citation type="submission" date="2020-04" db="EMBL/GenBank/DDBJ databases">
        <authorList>
            <person name="Wallbank WR R."/>
            <person name="Pardo Diaz C."/>
            <person name="Kozak K."/>
            <person name="Martin S."/>
            <person name="Jiggins C."/>
            <person name="Moest M."/>
            <person name="Warren A I."/>
            <person name="Byers J.R.P. K."/>
            <person name="Montejo-Kovacevich G."/>
            <person name="Yen C E."/>
        </authorList>
    </citation>
    <scope>NUCLEOTIDE SEQUENCE [LARGE SCALE GENOMIC DNA]</scope>
</reference>
<feature type="region of interest" description="Disordered" evidence="2">
    <location>
        <begin position="1094"/>
        <end position="1203"/>
    </location>
</feature>